<dbReference type="InterPro" id="IPR001357">
    <property type="entry name" value="BRCT_dom"/>
</dbReference>
<dbReference type="VEuPathDB" id="FungiDB:HMPREF1544_10801"/>
<keyword evidence="3" id="KW-1185">Reference proteome</keyword>
<reference evidence="3" key="1">
    <citation type="submission" date="2013-05" db="EMBL/GenBank/DDBJ databases">
        <title>The Genome sequence of Mucor circinelloides f. circinelloides 1006PhL.</title>
        <authorList>
            <consortium name="The Broad Institute Genomics Platform"/>
            <person name="Cuomo C."/>
            <person name="Earl A."/>
            <person name="Findley K."/>
            <person name="Lee S.C."/>
            <person name="Walker B."/>
            <person name="Young S."/>
            <person name="Zeng Q."/>
            <person name="Gargeya S."/>
            <person name="Fitzgerald M."/>
            <person name="Haas B."/>
            <person name="Abouelleil A."/>
            <person name="Allen A.W."/>
            <person name="Alvarado L."/>
            <person name="Arachchi H.M."/>
            <person name="Berlin A.M."/>
            <person name="Chapman S.B."/>
            <person name="Gainer-Dewar J."/>
            <person name="Goldberg J."/>
            <person name="Griggs A."/>
            <person name="Gujja S."/>
            <person name="Hansen M."/>
            <person name="Howarth C."/>
            <person name="Imamovic A."/>
            <person name="Ireland A."/>
            <person name="Larimer J."/>
            <person name="McCowan C."/>
            <person name="Murphy C."/>
            <person name="Pearson M."/>
            <person name="Poon T.W."/>
            <person name="Priest M."/>
            <person name="Roberts A."/>
            <person name="Saif S."/>
            <person name="Shea T."/>
            <person name="Sisk P."/>
            <person name="Sykes S."/>
            <person name="Wortman J."/>
            <person name="Nusbaum C."/>
            <person name="Birren B."/>
        </authorList>
    </citation>
    <scope>NUCLEOTIDE SEQUENCE [LARGE SCALE GENOMIC DNA]</scope>
    <source>
        <strain evidence="3">1006PhL</strain>
    </source>
</reference>
<dbReference type="InterPro" id="IPR036420">
    <property type="entry name" value="BRCT_dom_sf"/>
</dbReference>
<dbReference type="Proteomes" id="UP000014254">
    <property type="component" value="Unassembled WGS sequence"/>
</dbReference>
<protein>
    <recommendedName>
        <fullName evidence="1">BRCT domain-containing protein</fullName>
    </recommendedName>
</protein>
<dbReference type="SUPFAM" id="SSF52113">
    <property type="entry name" value="BRCT domain"/>
    <property type="match status" value="1"/>
</dbReference>
<evidence type="ECO:0000313" key="3">
    <source>
        <dbReference type="Proteomes" id="UP000014254"/>
    </source>
</evidence>
<dbReference type="STRING" id="1220926.S2J2S3"/>
<accession>S2J2S3</accession>
<name>S2J2S3_MUCC1</name>
<dbReference type="EMBL" id="KE124113">
    <property type="protein sequence ID" value="EPB82462.1"/>
    <property type="molecule type" value="Genomic_DNA"/>
</dbReference>
<dbReference type="InParanoid" id="S2J2S3"/>
<gene>
    <name evidence="2" type="ORF">HMPREF1544_10801</name>
</gene>
<proteinExistence type="predicted"/>
<feature type="domain" description="BRCT" evidence="1">
    <location>
        <begin position="18"/>
        <end position="89"/>
    </location>
</feature>
<evidence type="ECO:0000259" key="1">
    <source>
        <dbReference type="PROSITE" id="PS50172"/>
    </source>
</evidence>
<organism evidence="2 3">
    <name type="scientific">Mucor circinelloides f. circinelloides (strain 1006PhL)</name>
    <name type="common">Mucormycosis agent</name>
    <name type="synonym">Calyptromyces circinelloides</name>
    <dbReference type="NCBI Taxonomy" id="1220926"/>
    <lineage>
        <taxon>Eukaryota</taxon>
        <taxon>Fungi</taxon>
        <taxon>Fungi incertae sedis</taxon>
        <taxon>Mucoromycota</taxon>
        <taxon>Mucoromycotina</taxon>
        <taxon>Mucoromycetes</taxon>
        <taxon>Mucorales</taxon>
        <taxon>Mucorineae</taxon>
        <taxon>Mucoraceae</taxon>
        <taxon>Mucor</taxon>
    </lineage>
</organism>
<dbReference type="AlphaFoldDB" id="S2J2S3"/>
<sequence length="114" mass="12693">MLAAHEHAKLGRRINDKKSLKLFQNIMYSIDETLAGHQRQRLNNILINNGGMSSDQQQQPPNLFVSEKNKMPGIQSVTPLWVEKAIMNGFVHESIPIWPSVVTAGSTSGKQADI</sequence>
<dbReference type="PROSITE" id="PS50172">
    <property type="entry name" value="BRCT"/>
    <property type="match status" value="1"/>
</dbReference>
<evidence type="ECO:0000313" key="2">
    <source>
        <dbReference type="EMBL" id="EPB82462.1"/>
    </source>
</evidence>